<reference evidence="1" key="1">
    <citation type="submission" date="2020-09" db="EMBL/GenBank/DDBJ databases">
        <title>Genome-Enabled Discovery of Anthraquinone Biosynthesis in Senna tora.</title>
        <authorList>
            <person name="Kang S.-H."/>
            <person name="Pandey R.P."/>
            <person name="Lee C.-M."/>
            <person name="Sim J.-S."/>
            <person name="Jeong J.-T."/>
            <person name="Choi B.-S."/>
            <person name="Jung M."/>
            <person name="Ginzburg D."/>
            <person name="Zhao K."/>
            <person name="Won S.Y."/>
            <person name="Oh T.-J."/>
            <person name="Yu Y."/>
            <person name="Kim N.-H."/>
            <person name="Lee O.R."/>
            <person name="Lee T.-H."/>
            <person name="Bashyal P."/>
            <person name="Kim T.-S."/>
            <person name="Lee W.-H."/>
            <person name="Kawkins C."/>
            <person name="Kim C.-K."/>
            <person name="Kim J.S."/>
            <person name="Ahn B.O."/>
            <person name="Rhee S.Y."/>
            <person name="Sohng J.K."/>
        </authorList>
    </citation>
    <scope>NUCLEOTIDE SEQUENCE</scope>
    <source>
        <tissue evidence="1">Leaf</tissue>
    </source>
</reference>
<protein>
    <submittedName>
        <fullName evidence="1">Uncharacterized protein</fullName>
    </submittedName>
</protein>
<dbReference type="AlphaFoldDB" id="A0A834TEG2"/>
<proteinExistence type="predicted"/>
<evidence type="ECO:0000313" key="2">
    <source>
        <dbReference type="Proteomes" id="UP000634136"/>
    </source>
</evidence>
<evidence type="ECO:0000313" key="1">
    <source>
        <dbReference type="EMBL" id="KAF7820662.1"/>
    </source>
</evidence>
<dbReference type="Proteomes" id="UP000634136">
    <property type="component" value="Unassembled WGS sequence"/>
</dbReference>
<gene>
    <name evidence="1" type="ORF">G2W53_026117</name>
</gene>
<comment type="caution">
    <text evidence="1">The sequence shown here is derived from an EMBL/GenBank/DDBJ whole genome shotgun (WGS) entry which is preliminary data.</text>
</comment>
<accession>A0A834TEG2</accession>
<sequence length="45" mass="4772">METENPAIIVPFESRISPPTPDLLGLPLELPSTLILNILGAGAFI</sequence>
<keyword evidence="2" id="KW-1185">Reference proteome</keyword>
<dbReference type="EMBL" id="JAAIUW010000008">
    <property type="protein sequence ID" value="KAF7820662.1"/>
    <property type="molecule type" value="Genomic_DNA"/>
</dbReference>
<organism evidence="1 2">
    <name type="scientific">Senna tora</name>
    <dbReference type="NCBI Taxonomy" id="362788"/>
    <lineage>
        <taxon>Eukaryota</taxon>
        <taxon>Viridiplantae</taxon>
        <taxon>Streptophyta</taxon>
        <taxon>Embryophyta</taxon>
        <taxon>Tracheophyta</taxon>
        <taxon>Spermatophyta</taxon>
        <taxon>Magnoliopsida</taxon>
        <taxon>eudicotyledons</taxon>
        <taxon>Gunneridae</taxon>
        <taxon>Pentapetalae</taxon>
        <taxon>rosids</taxon>
        <taxon>fabids</taxon>
        <taxon>Fabales</taxon>
        <taxon>Fabaceae</taxon>
        <taxon>Caesalpinioideae</taxon>
        <taxon>Cassia clade</taxon>
        <taxon>Senna</taxon>
    </lineage>
</organism>
<name>A0A834TEG2_9FABA</name>